<dbReference type="SUPFAM" id="SSF53613">
    <property type="entry name" value="Ribokinase-like"/>
    <property type="match status" value="1"/>
</dbReference>
<dbReference type="EMBL" id="JAPTMY010000038">
    <property type="protein sequence ID" value="MCZ0859095.1"/>
    <property type="molecule type" value="Genomic_DNA"/>
</dbReference>
<dbReference type="Proteomes" id="UP001072034">
    <property type="component" value="Unassembled WGS sequence"/>
</dbReference>
<gene>
    <name evidence="7" type="ORF">OHJ16_13705</name>
</gene>
<organism evidence="7 8">
    <name type="scientific">Actinomyces israelii</name>
    <dbReference type="NCBI Taxonomy" id="1659"/>
    <lineage>
        <taxon>Bacteria</taxon>
        <taxon>Bacillati</taxon>
        <taxon>Actinomycetota</taxon>
        <taxon>Actinomycetes</taxon>
        <taxon>Actinomycetales</taxon>
        <taxon>Actinomycetaceae</taxon>
        <taxon>Actinomyces</taxon>
    </lineage>
</organism>
<dbReference type="PANTHER" id="PTHR21208:SF1">
    <property type="entry name" value="ADP-DEPENDENT GLUCOKINASE"/>
    <property type="match status" value="1"/>
</dbReference>
<sequence>MTGRIVLGLGGTVDDELEWDAGAFQRLVDGHGIRLAEIEDDPPSAVPDERGIALTVLRSMRRGRGCECYVADKAHLLAFDARFDRRVALGGTCVRAALAMNRLGVGSTVHLVSISDEVRRRLPQGVAYLCSAEEDSLDPHVIVQYPRGAAVRLVDGTVVAGRPNRVILVNDEPNERMVLSRDLPAALRQASAVLISGLNTMKEAADLRARLAELAGMLRGVPQGAPVVYEDAGFHDETMRSLVLEVMPSVASVHSLNEDEARHYLGRQADLAEPQEVAAMMEGLQEILGAPTVMVHTSRYAACIGAQAGLYRDAAQAGCLLASTRFAHGDHYGRAEYDAVAARPREPVGVALAGAVETRRAGVLIAPGYDVRTAAPTTIGLGDAFIGGVMARLAASAGGAREAAQEAGPRPAA</sequence>
<keyword evidence="5" id="KW-0460">Magnesium</keyword>
<dbReference type="PROSITE" id="PS51255">
    <property type="entry name" value="ADPK"/>
    <property type="match status" value="1"/>
</dbReference>
<evidence type="ECO:0000256" key="1">
    <source>
        <dbReference type="ARBA" id="ARBA00022490"/>
    </source>
</evidence>
<keyword evidence="4" id="KW-0418">Kinase</keyword>
<evidence type="ECO:0000256" key="4">
    <source>
        <dbReference type="ARBA" id="ARBA00022777"/>
    </source>
</evidence>
<dbReference type="RefSeq" id="WP_268918386.1">
    <property type="nucleotide sequence ID" value="NZ_JAPTMY010000038.1"/>
</dbReference>
<protein>
    <submittedName>
        <fullName evidence="7">6-phosphofructokinase</fullName>
    </submittedName>
</protein>
<proteinExistence type="predicted"/>
<keyword evidence="1" id="KW-0963">Cytoplasm</keyword>
<dbReference type="InterPro" id="IPR029056">
    <property type="entry name" value="Ribokinase-like"/>
</dbReference>
<accession>A0ABT4ID44</accession>
<evidence type="ECO:0000256" key="6">
    <source>
        <dbReference type="ARBA" id="ARBA00023152"/>
    </source>
</evidence>
<dbReference type="Pfam" id="PF04587">
    <property type="entry name" value="ADP_PFK_GK"/>
    <property type="match status" value="1"/>
</dbReference>
<keyword evidence="2" id="KW-0808">Transferase</keyword>
<reference evidence="7" key="1">
    <citation type="submission" date="2022-10" db="EMBL/GenBank/DDBJ databases">
        <title>Genome sequence of Actinomyces israelii ATCC 10048.</title>
        <authorList>
            <person name="Watt R.M."/>
            <person name="Tong W.M."/>
        </authorList>
    </citation>
    <scope>NUCLEOTIDE SEQUENCE</scope>
    <source>
        <strain evidence="7">ATCC 10048</strain>
    </source>
</reference>
<dbReference type="Gene3D" id="3.40.1190.20">
    <property type="match status" value="1"/>
</dbReference>
<dbReference type="PANTHER" id="PTHR21208">
    <property type="entry name" value="ADP-DEPENDENT GLUCOKINASE"/>
    <property type="match status" value="1"/>
</dbReference>
<name>A0ABT4ID44_9ACTO</name>
<keyword evidence="3" id="KW-0479">Metal-binding</keyword>
<evidence type="ECO:0000256" key="3">
    <source>
        <dbReference type="ARBA" id="ARBA00022723"/>
    </source>
</evidence>
<comment type="caution">
    <text evidence="7">The sequence shown here is derived from an EMBL/GenBank/DDBJ whole genome shotgun (WGS) entry which is preliminary data.</text>
</comment>
<keyword evidence="6" id="KW-0324">Glycolysis</keyword>
<evidence type="ECO:0000313" key="8">
    <source>
        <dbReference type="Proteomes" id="UP001072034"/>
    </source>
</evidence>
<evidence type="ECO:0000256" key="2">
    <source>
        <dbReference type="ARBA" id="ARBA00022679"/>
    </source>
</evidence>
<evidence type="ECO:0000256" key="5">
    <source>
        <dbReference type="ARBA" id="ARBA00022842"/>
    </source>
</evidence>
<evidence type="ECO:0000313" key="7">
    <source>
        <dbReference type="EMBL" id="MCZ0859095.1"/>
    </source>
</evidence>
<keyword evidence="8" id="KW-1185">Reference proteome</keyword>
<dbReference type="InterPro" id="IPR007666">
    <property type="entry name" value="ADP_PFK/GK"/>
</dbReference>